<keyword evidence="3 7" id="KW-0228">DNA excision</keyword>
<dbReference type="InterPro" id="IPR010994">
    <property type="entry name" value="RuvA_2-like"/>
</dbReference>
<evidence type="ECO:0000256" key="4">
    <source>
        <dbReference type="ARBA" id="ARBA00022881"/>
    </source>
</evidence>
<dbReference type="PANTHER" id="PTHR30562:SF1">
    <property type="entry name" value="UVRABC SYSTEM PROTEIN C"/>
    <property type="match status" value="1"/>
</dbReference>
<dbReference type="SMART" id="SM00465">
    <property type="entry name" value="GIYc"/>
    <property type="match status" value="1"/>
</dbReference>
<dbReference type="HAMAP" id="MF_00203">
    <property type="entry name" value="UvrC"/>
    <property type="match status" value="1"/>
</dbReference>
<evidence type="ECO:0000259" key="8">
    <source>
        <dbReference type="PROSITE" id="PS50151"/>
    </source>
</evidence>
<dbReference type="PANTHER" id="PTHR30562">
    <property type="entry name" value="UVRC/OXIDOREDUCTASE"/>
    <property type="match status" value="1"/>
</dbReference>
<keyword evidence="1 7" id="KW-0963">Cytoplasm</keyword>
<dbReference type="FunFam" id="3.40.1440.10:FF:000001">
    <property type="entry name" value="UvrABC system protein C"/>
    <property type="match status" value="1"/>
</dbReference>
<dbReference type="SMART" id="SM00278">
    <property type="entry name" value="HhH1"/>
    <property type="match status" value="2"/>
</dbReference>
<dbReference type="GO" id="GO:0009432">
    <property type="term" value="P:SOS response"/>
    <property type="evidence" value="ECO:0007669"/>
    <property type="project" value="UniProtKB-UniRule"/>
</dbReference>
<feature type="domain" description="GIY-YIG" evidence="9">
    <location>
        <begin position="31"/>
        <end position="110"/>
    </location>
</feature>
<dbReference type="NCBIfam" id="NF001824">
    <property type="entry name" value="PRK00558.1-5"/>
    <property type="match status" value="1"/>
</dbReference>
<keyword evidence="5 7" id="KW-0234">DNA repair</keyword>
<dbReference type="Pfam" id="PF14520">
    <property type="entry name" value="HHH_5"/>
    <property type="match status" value="1"/>
</dbReference>
<evidence type="ECO:0000256" key="7">
    <source>
        <dbReference type="HAMAP-Rule" id="MF_00203"/>
    </source>
</evidence>
<keyword evidence="6 7" id="KW-0742">SOS response</keyword>
<dbReference type="PROSITE" id="PS50165">
    <property type="entry name" value="UVRC"/>
    <property type="match status" value="1"/>
</dbReference>
<dbReference type="Pfam" id="PF08459">
    <property type="entry name" value="UvrC_RNaseH_dom"/>
    <property type="match status" value="1"/>
</dbReference>
<name>A0A9D1MHQ2_9FIRM</name>
<comment type="subcellular location">
    <subcellularLocation>
        <location evidence="7">Cytoplasm</location>
    </subcellularLocation>
</comment>
<dbReference type="SUPFAM" id="SSF47781">
    <property type="entry name" value="RuvA domain 2-like"/>
    <property type="match status" value="1"/>
</dbReference>
<evidence type="ECO:0000259" key="10">
    <source>
        <dbReference type="PROSITE" id="PS50165"/>
    </source>
</evidence>
<dbReference type="GO" id="GO:0003677">
    <property type="term" value="F:DNA binding"/>
    <property type="evidence" value="ECO:0007669"/>
    <property type="project" value="UniProtKB-UniRule"/>
</dbReference>
<dbReference type="Pfam" id="PF02151">
    <property type="entry name" value="UVR"/>
    <property type="match status" value="1"/>
</dbReference>
<evidence type="ECO:0000313" key="12">
    <source>
        <dbReference type="Proteomes" id="UP000824094"/>
    </source>
</evidence>
<dbReference type="InterPro" id="IPR038476">
    <property type="entry name" value="UvrC_RNase_H_dom_sf"/>
</dbReference>
<dbReference type="InterPro" id="IPR047296">
    <property type="entry name" value="GIY-YIG_UvrC_Cho"/>
</dbReference>
<dbReference type="SUPFAM" id="SSF46600">
    <property type="entry name" value="C-terminal UvrC-binding domain of UvrB"/>
    <property type="match status" value="1"/>
</dbReference>
<dbReference type="InterPro" id="IPR000305">
    <property type="entry name" value="GIY-YIG_endonuc"/>
</dbReference>
<evidence type="ECO:0000256" key="2">
    <source>
        <dbReference type="ARBA" id="ARBA00022763"/>
    </source>
</evidence>
<dbReference type="InterPro" id="IPR036876">
    <property type="entry name" value="UVR_dom_sf"/>
</dbReference>
<comment type="subunit">
    <text evidence="7">Interacts with UvrB in an incision complex.</text>
</comment>
<feature type="domain" description="UVR" evidence="8">
    <location>
        <begin position="220"/>
        <end position="255"/>
    </location>
</feature>
<dbReference type="InterPro" id="IPR035901">
    <property type="entry name" value="GIY-YIG_endonuc_sf"/>
</dbReference>
<organism evidence="11 12">
    <name type="scientific">Candidatus Stercoripulliclostridium merdigallinarum</name>
    <dbReference type="NCBI Taxonomy" id="2840951"/>
    <lineage>
        <taxon>Bacteria</taxon>
        <taxon>Bacillati</taxon>
        <taxon>Bacillota</taxon>
        <taxon>Clostridia</taxon>
        <taxon>Eubacteriales</taxon>
        <taxon>Candidatus Stercoripulliclostridium</taxon>
    </lineage>
</organism>
<dbReference type="InterPro" id="IPR050066">
    <property type="entry name" value="UvrABC_protein_C"/>
</dbReference>
<dbReference type="PROSITE" id="PS50151">
    <property type="entry name" value="UVR"/>
    <property type="match status" value="1"/>
</dbReference>
<keyword evidence="2 7" id="KW-0227">DNA damage</keyword>
<evidence type="ECO:0000259" key="9">
    <source>
        <dbReference type="PROSITE" id="PS50164"/>
    </source>
</evidence>
<dbReference type="InterPro" id="IPR003583">
    <property type="entry name" value="Hlx-hairpin-Hlx_DNA-bd_motif"/>
</dbReference>
<evidence type="ECO:0000256" key="5">
    <source>
        <dbReference type="ARBA" id="ARBA00023204"/>
    </source>
</evidence>
<dbReference type="EMBL" id="DVNF01000118">
    <property type="protein sequence ID" value="HIU60527.1"/>
    <property type="molecule type" value="Genomic_DNA"/>
</dbReference>
<dbReference type="GO" id="GO:0006289">
    <property type="term" value="P:nucleotide-excision repair"/>
    <property type="evidence" value="ECO:0007669"/>
    <property type="project" value="UniProtKB-UniRule"/>
</dbReference>
<evidence type="ECO:0000256" key="3">
    <source>
        <dbReference type="ARBA" id="ARBA00022769"/>
    </source>
</evidence>
<sequence length="625" mass="71470">MFATIYNWTLVNYNNYMTSDLIGQKLKLLPNSSGVYIMLDENGGILYVGKAKNLKNRVRQYFQNSVTKTEKTMLLVEKIHDFKYIVTANEIEALVLENNLIKEHKPYYNILLKDDKSYPYIKVNLKEDYPRVEIVRRLKADGSKYYGPYMIGLTAKSTLDLIHAVFPVRSCTGNLAKPQKRECLNYHIGRCLAPCTRRVSKEEYREVIKKVMQFLSGQDKEAREILERKLSEAVAAEEFERAIVYRDDLELMDKIVRKQNINLPKDYNLDIFAYASNGMYGVINYTVVRAGKVMGSENMPISEAGDGQDILSSFIMQFYQKNPVVAEEILLNIELPFMEELKSYLTEIKGGKLVVMAPKGGARGQLVQLSYNNAVENLQKTAERIATKEALTRGAVEQLKELLELADTPYRMECYDISNISGTDKVASMVVFINGEPHHEMYRRFRIKSFEGADDFRSMREVLSRRINELKVGKDVSFSARPDLIIVDGGKGQLSSAKEILGDSGIEICGLAKREEEVFRPDDSYPKILPRDSLALKLLQRIRDEAHRFAITYHRKLRADRMTRSRLKNIPGVGDKYAAALLEYFKKPDAIAAASVEEIEKVDGFGKDRAQKVYDFFHKEESDEV</sequence>
<dbReference type="AlphaFoldDB" id="A0A9D1MHQ2"/>
<comment type="caution">
    <text evidence="11">The sequence shown here is derived from an EMBL/GenBank/DDBJ whole genome shotgun (WGS) entry which is preliminary data.</text>
</comment>
<dbReference type="CDD" id="cd10434">
    <property type="entry name" value="GIY-YIG_UvrC_Cho"/>
    <property type="match status" value="1"/>
</dbReference>
<reference evidence="11" key="2">
    <citation type="journal article" date="2021" name="PeerJ">
        <title>Extensive microbial diversity within the chicken gut microbiome revealed by metagenomics and culture.</title>
        <authorList>
            <person name="Gilroy R."/>
            <person name="Ravi A."/>
            <person name="Getino M."/>
            <person name="Pursley I."/>
            <person name="Horton D.L."/>
            <person name="Alikhan N.F."/>
            <person name="Baker D."/>
            <person name="Gharbi K."/>
            <person name="Hall N."/>
            <person name="Watson M."/>
            <person name="Adriaenssens E.M."/>
            <person name="Foster-Nyarko E."/>
            <person name="Jarju S."/>
            <person name="Secka A."/>
            <person name="Antonio M."/>
            <person name="Oren A."/>
            <person name="Chaudhuri R.R."/>
            <person name="La Ragione R."/>
            <person name="Hildebrand F."/>
            <person name="Pallen M.J."/>
        </authorList>
    </citation>
    <scope>NUCLEOTIDE SEQUENCE</scope>
    <source>
        <strain evidence="11">18911</strain>
    </source>
</reference>
<dbReference type="InterPro" id="IPR001162">
    <property type="entry name" value="UvrC_RNase_H_dom"/>
</dbReference>
<evidence type="ECO:0000256" key="1">
    <source>
        <dbReference type="ARBA" id="ARBA00022490"/>
    </source>
</evidence>
<protein>
    <recommendedName>
        <fullName evidence="7">UvrABC system protein C</fullName>
        <shortName evidence="7">Protein UvrC</shortName>
    </recommendedName>
    <alternativeName>
        <fullName evidence="7">Excinuclease ABC subunit C</fullName>
    </alternativeName>
</protein>
<dbReference type="Gene3D" id="1.10.150.20">
    <property type="entry name" value="5' to 3' exonuclease, C-terminal subdomain"/>
    <property type="match status" value="1"/>
</dbReference>
<dbReference type="InterPro" id="IPR004791">
    <property type="entry name" value="UvrC"/>
</dbReference>
<dbReference type="Pfam" id="PF22920">
    <property type="entry name" value="UvrC_RNaseH"/>
    <property type="match status" value="1"/>
</dbReference>
<accession>A0A9D1MHQ2</accession>
<dbReference type="Gene3D" id="3.30.420.340">
    <property type="entry name" value="UvrC, RNAse H endonuclease domain"/>
    <property type="match status" value="1"/>
</dbReference>
<feature type="domain" description="UvrC family homology region profile" evidence="10">
    <location>
        <begin position="271"/>
        <end position="501"/>
    </location>
</feature>
<dbReference type="Gene3D" id="3.40.1440.10">
    <property type="entry name" value="GIY-YIG endonuclease"/>
    <property type="match status" value="1"/>
</dbReference>
<dbReference type="NCBIfam" id="TIGR00194">
    <property type="entry name" value="uvrC"/>
    <property type="match status" value="1"/>
</dbReference>
<evidence type="ECO:0000313" key="11">
    <source>
        <dbReference type="EMBL" id="HIU60527.1"/>
    </source>
</evidence>
<proteinExistence type="inferred from homology"/>
<dbReference type="PROSITE" id="PS50164">
    <property type="entry name" value="GIY_YIG"/>
    <property type="match status" value="1"/>
</dbReference>
<dbReference type="InterPro" id="IPR001943">
    <property type="entry name" value="UVR_dom"/>
</dbReference>
<comment type="similarity">
    <text evidence="7">Belongs to the UvrC family.</text>
</comment>
<dbReference type="Proteomes" id="UP000824094">
    <property type="component" value="Unassembled WGS sequence"/>
</dbReference>
<evidence type="ECO:0000256" key="6">
    <source>
        <dbReference type="ARBA" id="ARBA00023236"/>
    </source>
</evidence>
<dbReference type="GO" id="GO:0005737">
    <property type="term" value="C:cytoplasm"/>
    <property type="evidence" value="ECO:0007669"/>
    <property type="project" value="UniProtKB-SubCell"/>
</dbReference>
<dbReference type="GO" id="GO:0009381">
    <property type="term" value="F:excinuclease ABC activity"/>
    <property type="evidence" value="ECO:0007669"/>
    <property type="project" value="UniProtKB-UniRule"/>
</dbReference>
<dbReference type="SUPFAM" id="SSF82771">
    <property type="entry name" value="GIY-YIG endonuclease"/>
    <property type="match status" value="1"/>
</dbReference>
<dbReference type="GO" id="GO:0009380">
    <property type="term" value="C:excinuclease repair complex"/>
    <property type="evidence" value="ECO:0007669"/>
    <property type="project" value="InterPro"/>
</dbReference>
<dbReference type="Pfam" id="PF01541">
    <property type="entry name" value="GIY-YIG"/>
    <property type="match status" value="1"/>
</dbReference>
<reference evidence="11" key="1">
    <citation type="submission" date="2020-10" db="EMBL/GenBank/DDBJ databases">
        <authorList>
            <person name="Gilroy R."/>
        </authorList>
    </citation>
    <scope>NUCLEOTIDE SEQUENCE</scope>
    <source>
        <strain evidence="11">18911</strain>
    </source>
</reference>
<comment type="function">
    <text evidence="7">The UvrABC repair system catalyzes the recognition and processing of DNA lesions. UvrC both incises the 5' and 3' sides of the lesion. The N-terminal half is responsible for the 3' incision and the C-terminal half is responsible for the 5' incision.</text>
</comment>
<gene>
    <name evidence="7 11" type="primary">uvrC</name>
    <name evidence="11" type="ORF">IAB05_03935</name>
</gene>
<keyword evidence="4 7" id="KW-0267">Excision nuclease</keyword>